<accession>A0AA35IQW6</accession>
<reference evidence="1" key="1">
    <citation type="submission" date="2022-10" db="EMBL/GenBank/DDBJ databases">
        <authorList>
            <person name="Byrne P K."/>
        </authorList>
    </citation>
    <scope>NUCLEOTIDE SEQUENCE</scope>
    <source>
        <strain evidence="1">IFO1815</strain>
    </source>
</reference>
<dbReference type="EMBL" id="OX365768">
    <property type="protein sequence ID" value="CAI4035243.1"/>
    <property type="molecule type" value="Genomic_DNA"/>
</dbReference>
<proteinExistence type="predicted"/>
<protein>
    <submittedName>
        <fullName evidence="1">Uncharacterized protein</fullName>
    </submittedName>
</protein>
<gene>
    <name evidence="1" type="primary">SMKI12G3910</name>
    <name evidence="1" type="ORF">SMKI_12G3910</name>
</gene>
<dbReference type="Proteomes" id="UP001161438">
    <property type="component" value="Chromosome 12"/>
</dbReference>
<sequence length="484" mass="55751">MFRKKGNSEFNVENDFFLPLECEYAPTPQESVTSKRKLCIVKNSNFFPLNDTSYSSQNNSINDKNSQSSYGSMKTVGNSYSNRSIPVKLNETRGGRWDSIHNDSIFNSNCHPNNKNYSSPFHKNILSKNYNDKAESDLSKNNKKSDTLRPGTACFVLSIADKDVIEFNMDIQAPFVDLLSGVTLEKCSLTLNEINKKLFNTLYDFRVSKHNPEENLIELILPNCVDLLHLFEEIEILTTSCDEVFERSTFINTIEFIVHDIWVETLTRNLCLFHMLDADLKCCRDKYIICKLKGRFSSTNIMGILENLKHFPSSILETFEFGIKLKEQDQCNNSSAIMNYVVFNRTFCTIVLEIQKCFIMIVKFMHSVDLLQKFSTDVFLSFIETLIKIVFEHQIPQLFLGIDEIIELWLKDDVIERRQLLGVWCSAIVRDLKKNQATDISNTESESITSSTEDDEDSLQFNKWDVIAPFIENVKALQQPKPCT</sequence>
<evidence type="ECO:0000313" key="2">
    <source>
        <dbReference type="Proteomes" id="UP001161438"/>
    </source>
</evidence>
<dbReference type="GeneID" id="80920097"/>
<keyword evidence="2" id="KW-1185">Reference proteome</keyword>
<organism evidence="1 2">
    <name type="scientific">Saccharomyces mikatae IFO 1815</name>
    <dbReference type="NCBI Taxonomy" id="226126"/>
    <lineage>
        <taxon>Eukaryota</taxon>
        <taxon>Fungi</taxon>
        <taxon>Dikarya</taxon>
        <taxon>Ascomycota</taxon>
        <taxon>Saccharomycotina</taxon>
        <taxon>Saccharomycetes</taxon>
        <taxon>Saccharomycetales</taxon>
        <taxon>Saccharomycetaceae</taxon>
        <taxon>Saccharomyces</taxon>
    </lineage>
</organism>
<name>A0AA35IQW6_SACMI</name>
<evidence type="ECO:0000313" key="1">
    <source>
        <dbReference type="EMBL" id="CAI4035243.1"/>
    </source>
</evidence>
<dbReference type="RefSeq" id="XP_056078363.1">
    <property type="nucleotide sequence ID" value="XM_056224445.1"/>
</dbReference>
<dbReference type="AlphaFoldDB" id="A0AA35IQW6"/>